<reference evidence="1 3" key="2">
    <citation type="journal article" date="2013" name="Nature">
        <title>Insights into bilaterian evolution from three spiralian genomes.</title>
        <authorList>
            <person name="Simakov O."/>
            <person name="Marletaz F."/>
            <person name="Cho S.J."/>
            <person name="Edsinger-Gonzales E."/>
            <person name="Havlak P."/>
            <person name="Hellsten U."/>
            <person name="Kuo D.H."/>
            <person name="Larsson T."/>
            <person name="Lv J."/>
            <person name="Arendt D."/>
            <person name="Savage R."/>
            <person name="Osoegawa K."/>
            <person name="de Jong P."/>
            <person name="Grimwood J."/>
            <person name="Chapman J.A."/>
            <person name="Shapiro H."/>
            <person name="Aerts A."/>
            <person name="Otillar R.P."/>
            <person name="Terry A.Y."/>
            <person name="Boore J.L."/>
            <person name="Grigoriev I.V."/>
            <person name="Lindberg D.R."/>
            <person name="Seaver E.C."/>
            <person name="Weisblat D.A."/>
            <person name="Putnam N.H."/>
            <person name="Rokhsar D.S."/>
        </authorList>
    </citation>
    <scope>NUCLEOTIDE SEQUENCE</scope>
    <source>
        <strain evidence="1 3">I ESC-2004</strain>
    </source>
</reference>
<dbReference type="EnsemblMetazoa" id="CapteT203869">
    <property type="protein sequence ID" value="CapteP203869"/>
    <property type="gene ID" value="CapteG203869"/>
</dbReference>
<dbReference type="EMBL" id="KB293151">
    <property type="protein sequence ID" value="ELU16465.1"/>
    <property type="molecule type" value="Genomic_DNA"/>
</dbReference>
<proteinExistence type="predicted"/>
<dbReference type="HOGENOM" id="CLU_1579981_0_0_1"/>
<evidence type="ECO:0000313" key="3">
    <source>
        <dbReference type="Proteomes" id="UP000014760"/>
    </source>
</evidence>
<sequence>MYKTVHCVSSGYNEKDASSSLHKPISISSVLDRDYCVFQYQPKMCFPGQLDSRDDISQARVSSQPLPKPRLRGVSESRIKNLEEYTSTINEGVVDVFGEPGSPLDCNAMKYFWVRMVDGTMSFGKGLKVDSKTIGMVNDTLIKASYLHDRIWVGVEQYQTGRIKNQCAP</sequence>
<keyword evidence="3" id="KW-1185">Reference proteome</keyword>
<organism evidence="1">
    <name type="scientific">Capitella teleta</name>
    <name type="common">Polychaete worm</name>
    <dbReference type="NCBI Taxonomy" id="283909"/>
    <lineage>
        <taxon>Eukaryota</taxon>
        <taxon>Metazoa</taxon>
        <taxon>Spiralia</taxon>
        <taxon>Lophotrochozoa</taxon>
        <taxon>Annelida</taxon>
        <taxon>Polychaeta</taxon>
        <taxon>Sedentaria</taxon>
        <taxon>Scolecida</taxon>
        <taxon>Capitellidae</taxon>
        <taxon>Capitella</taxon>
    </lineage>
</organism>
<reference evidence="2" key="3">
    <citation type="submission" date="2015-06" db="UniProtKB">
        <authorList>
            <consortium name="EnsemblMetazoa"/>
        </authorList>
    </citation>
    <scope>IDENTIFICATION</scope>
</reference>
<dbReference type="EMBL" id="AMQN01017468">
    <property type="status" value="NOT_ANNOTATED_CDS"/>
    <property type="molecule type" value="Genomic_DNA"/>
</dbReference>
<dbReference type="Proteomes" id="UP000014760">
    <property type="component" value="Unassembled WGS sequence"/>
</dbReference>
<evidence type="ECO:0000313" key="2">
    <source>
        <dbReference type="EnsemblMetazoa" id="CapteP203869"/>
    </source>
</evidence>
<dbReference type="AlphaFoldDB" id="R7VK44"/>
<gene>
    <name evidence="1" type="ORF">CAPTEDRAFT_203869</name>
</gene>
<protein>
    <submittedName>
        <fullName evidence="1 2">Uncharacterized protein</fullName>
    </submittedName>
</protein>
<evidence type="ECO:0000313" key="1">
    <source>
        <dbReference type="EMBL" id="ELU16465.1"/>
    </source>
</evidence>
<accession>R7VK44</accession>
<name>R7VK44_CAPTE</name>
<reference evidence="3" key="1">
    <citation type="submission" date="2012-12" db="EMBL/GenBank/DDBJ databases">
        <authorList>
            <person name="Hellsten U."/>
            <person name="Grimwood J."/>
            <person name="Chapman J.A."/>
            <person name="Shapiro H."/>
            <person name="Aerts A."/>
            <person name="Otillar R.P."/>
            <person name="Terry A.Y."/>
            <person name="Boore J.L."/>
            <person name="Simakov O."/>
            <person name="Marletaz F."/>
            <person name="Cho S.-J."/>
            <person name="Edsinger-Gonzales E."/>
            <person name="Havlak P."/>
            <person name="Kuo D.-H."/>
            <person name="Larsson T."/>
            <person name="Lv J."/>
            <person name="Arendt D."/>
            <person name="Savage R."/>
            <person name="Osoegawa K."/>
            <person name="de Jong P."/>
            <person name="Lindberg D.R."/>
            <person name="Seaver E.C."/>
            <person name="Weisblat D.A."/>
            <person name="Putnam N.H."/>
            <person name="Grigoriev I.V."/>
            <person name="Rokhsar D.S."/>
        </authorList>
    </citation>
    <scope>NUCLEOTIDE SEQUENCE</scope>
    <source>
        <strain evidence="3">I ESC-2004</strain>
    </source>
</reference>